<name>A0AAD6FV51_9TELE</name>
<evidence type="ECO:0000313" key="2">
    <source>
        <dbReference type="Proteomes" id="UP001219934"/>
    </source>
</evidence>
<feature type="non-terminal residue" evidence="1">
    <location>
        <position position="254"/>
    </location>
</feature>
<comment type="caution">
    <text evidence="1">The sequence shown here is derived from an EMBL/GenBank/DDBJ whole genome shotgun (WGS) entry which is preliminary data.</text>
</comment>
<dbReference type="Proteomes" id="UP001219934">
    <property type="component" value="Unassembled WGS sequence"/>
</dbReference>
<accession>A0AAD6FV51</accession>
<organism evidence="1 2">
    <name type="scientific">Pogonophryne albipinna</name>
    <dbReference type="NCBI Taxonomy" id="1090488"/>
    <lineage>
        <taxon>Eukaryota</taxon>
        <taxon>Metazoa</taxon>
        <taxon>Chordata</taxon>
        <taxon>Craniata</taxon>
        <taxon>Vertebrata</taxon>
        <taxon>Euteleostomi</taxon>
        <taxon>Actinopterygii</taxon>
        <taxon>Neopterygii</taxon>
        <taxon>Teleostei</taxon>
        <taxon>Neoteleostei</taxon>
        <taxon>Acanthomorphata</taxon>
        <taxon>Eupercaria</taxon>
        <taxon>Perciformes</taxon>
        <taxon>Notothenioidei</taxon>
        <taxon>Pogonophryne</taxon>
    </lineage>
</organism>
<sequence length="254" mass="28472">HRGNKSLNWDLTPSRDILIIGASNIARLPRVRVARIQVDSFPGANLSQAATLIRRKMPTSPMVQQVVLAFGLNDREQGNPTLLESNFLKLWRAAKDTFPNATIHVPIINISAEAPPRHKENIRGLNHIIFRTGQSIPKLRRSAFATVEDKVHWSPATAQAMLAVGGPDLPSLEDRAVVNLSSTFRPSHSVLELLRKGFSFVPVPKTFRLERGGLQEDLATYHRRLRLVAFFGQEQRDVGPRFQEPSIWEPGDTE</sequence>
<dbReference type="EMBL" id="JAPTMU010000003">
    <property type="protein sequence ID" value="KAJ4946548.1"/>
    <property type="molecule type" value="Genomic_DNA"/>
</dbReference>
<proteinExistence type="predicted"/>
<dbReference type="AlphaFoldDB" id="A0AAD6FV51"/>
<evidence type="ECO:0000313" key="1">
    <source>
        <dbReference type="EMBL" id="KAJ4946548.1"/>
    </source>
</evidence>
<keyword evidence="2" id="KW-1185">Reference proteome</keyword>
<protein>
    <submittedName>
        <fullName evidence="1">Uncharacterized protein</fullName>
    </submittedName>
</protein>
<dbReference type="SUPFAM" id="SSF52266">
    <property type="entry name" value="SGNH hydrolase"/>
    <property type="match status" value="1"/>
</dbReference>
<feature type="non-terminal residue" evidence="1">
    <location>
        <position position="1"/>
    </location>
</feature>
<reference evidence="1" key="1">
    <citation type="submission" date="2022-11" db="EMBL/GenBank/DDBJ databases">
        <title>Chromosome-level genome of Pogonophryne albipinna.</title>
        <authorList>
            <person name="Jo E."/>
        </authorList>
    </citation>
    <scope>NUCLEOTIDE SEQUENCE</scope>
    <source>
        <strain evidence="1">SGF0006</strain>
        <tissue evidence="1">Muscle</tissue>
    </source>
</reference>
<gene>
    <name evidence="1" type="ORF">JOQ06_024213</name>
</gene>